<dbReference type="EMBL" id="BMAU01021418">
    <property type="protein sequence ID" value="GFY33840.1"/>
    <property type="molecule type" value="Genomic_DNA"/>
</dbReference>
<sequence>MPYTNSIENIQKKCPPTERLGLLTKKDLHNVSRDFEVDESILHAEDAVSVDLQNKKKIRRSHRNWTSRRFPHHSSAKDNEKR</sequence>
<proteinExistence type="predicted"/>
<evidence type="ECO:0000313" key="2">
    <source>
        <dbReference type="EMBL" id="GFY33840.1"/>
    </source>
</evidence>
<dbReference type="Proteomes" id="UP000887159">
    <property type="component" value="Unassembled WGS sequence"/>
</dbReference>
<keyword evidence="3" id="KW-1185">Reference proteome</keyword>
<accession>A0A8X7BJT1</accession>
<feature type="compositionally biased region" description="Basic residues" evidence="1">
    <location>
        <begin position="55"/>
        <end position="74"/>
    </location>
</feature>
<reference evidence="2" key="1">
    <citation type="submission" date="2020-08" db="EMBL/GenBank/DDBJ databases">
        <title>Multicomponent nature underlies the extraordinary mechanical properties of spider dragline silk.</title>
        <authorList>
            <person name="Kono N."/>
            <person name="Nakamura H."/>
            <person name="Mori M."/>
            <person name="Yoshida Y."/>
            <person name="Ohtoshi R."/>
            <person name="Malay A.D."/>
            <person name="Moran D.A.P."/>
            <person name="Tomita M."/>
            <person name="Numata K."/>
            <person name="Arakawa K."/>
        </authorList>
    </citation>
    <scope>NUCLEOTIDE SEQUENCE</scope>
</reference>
<feature type="region of interest" description="Disordered" evidence="1">
    <location>
        <begin position="55"/>
        <end position="82"/>
    </location>
</feature>
<comment type="caution">
    <text evidence="2">The sequence shown here is derived from an EMBL/GenBank/DDBJ whole genome shotgun (WGS) entry which is preliminary data.</text>
</comment>
<name>A0A8X7BJT1_TRICX</name>
<evidence type="ECO:0000313" key="3">
    <source>
        <dbReference type="Proteomes" id="UP000887159"/>
    </source>
</evidence>
<organism evidence="2 3">
    <name type="scientific">Trichonephila clavipes</name>
    <name type="common">Golden silk orbweaver</name>
    <name type="synonym">Nephila clavipes</name>
    <dbReference type="NCBI Taxonomy" id="2585209"/>
    <lineage>
        <taxon>Eukaryota</taxon>
        <taxon>Metazoa</taxon>
        <taxon>Ecdysozoa</taxon>
        <taxon>Arthropoda</taxon>
        <taxon>Chelicerata</taxon>
        <taxon>Arachnida</taxon>
        <taxon>Araneae</taxon>
        <taxon>Araneomorphae</taxon>
        <taxon>Entelegynae</taxon>
        <taxon>Araneoidea</taxon>
        <taxon>Nephilidae</taxon>
        <taxon>Trichonephila</taxon>
    </lineage>
</organism>
<protein>
    <submittedName>
        <fullName evidence="2">Uncharacterized protein</fullName>
    </submittedName>
</protein>
<dbReference type="AlphaFoldDB" id="A0A8X7BJT1"/>
<gene>
    <name evidence="2" type="ORF">TNCV_4595491</name>
</gene>
<evidence type="ECO:0000256" key="1">
    <source>
        <dbReference type="SAM" id="MobiDB-lite"/>
    </source>
</evidence>